<reference evidence="3" key="1">
    <citation type="submission" date="2018-08" db="EMBL/GenBank/DDBJ databases">
        <title>Comparative genomics of wild bee and flower associated Lactobacillus reveals potential adaptation to the bee host.</title>
        <authorList>
            <person name="Vuong H.Q."/>
            <person name="Mcfrederick Q.S."/>
        </authorList>
    </citation>
    <scope>NUCLEOTIDE SEQUENCE</scope>
    <source>
        <strain evidence="3">HV_63</strain>
    </source>
</reference>
<evidence type="ECO:0000259" key="2">
    <source>
        <dbReference type="Pfam" id="PF03703"/>
    </source>
</evidence>
<keyword evidence="1" id="KW-1133">Transmembrane helix</keyword>
<name>A0A9Q8IN17_9LACO</name>
<organism evidence="3 4">
    <name type="scientific">Apilactobacillus micheneri</name>
    <dbReference type="NCBI Taxonomy" id="1899430"/>
    <lineage>
        <taxon>Bacteria</taxon>
        <taxon>Bacillati</taxon>
        <taxon>Bacillota</taxon>
        <taxon>Bacilli</taxon>
        <taxon>Lactobacillales</taxon>
        <taxon>Lactobacillaceae</taxon>
        <taxon>Apilactobacillus</taxon>
    </lineage>
</organism>
<evidence type="ECO:0000256" key="1">
    <source>
        <dbReference type="SAM" id="Phobius"/>
    </source>
</evidence>
<keyword evidence="1" id="KW-0812">Transmembrane</keyword>
<keyword evidence="1" id="KW-0472">Membrane</keyword>
<sequence>MKKLPENVKKIWMQASIIIFVFWMIAFIGSRFLFTLIKWPSWLSFIILALGILELICELSLIPYRYAFNKYKISEEYVEIQKGFFFRKLSSIPIARVQNVNLNQGPLLRMQNLNSVYVDTAGDNHKIEAVTHEEAQTIRKQVMDLAMEARNAK</sequence>
<feature type="transmembrane region" description="Helical" evidence="1">
    <location>
        <begin position="39"/>
        <end position="62"/>
    </location>
</feature>
<dbReference type="Proteomes" id="UP000784700">
    <property type="component" value="Unassembled WGS sequence"/>
</dbReference>
<dbReference type="InterPro" id="IPR005182">
    <property type="entry name" value="YdbS-like_PH"/>
</dbReference>
<dbReference type="PANTHER" id="PTHR34473:SF2">
    <property type="entry name" value="UPF0699 TRANSMEMBRANE PROTEIN YDBT"/>
    <property type="match status" value="1"/>
</dbReference>
<dbReference type="RefSeq" id="WP_140936143.1">
    <property type="nucleotide sequence ID" value="NZ_QUBF01000001.1"/>
</dbReference>
<feature type="transmembrane region" description="Helical" evidence="1">
    <location>
        <begin position="12"/>
        <end position="33"/>
    </location>
</feature>
<gene>
    <name evidence="3" type="ORF">DY130_01270</name>
</gene>
<dbReference type="EMBL" id="QUBG01000001">
    <property type="protein sequence ID" value="TPR46175.1"/>
    <property type="molecule type" value="Genomic_DNA"/>
</dbReference>
<proteinExistence type="predicted"/>
<dbReference type="PANTHER" id="PTHR34473">
    <property type="entry name" value="UPF0699 TRANSMEMBRANE PROTEIN YDBS"/>
    <property type="match status" value="1"/>
</dbReference>
<accession>A0A9Q8IN17</accession>
<dbReference type="Pfam" id="PF03703">
    <property type="entry name" value="bPH_2"/>
    <property type="match status" value="1"/>
</dbReference>
<comment type="caution">
    <text evidence="3">The sequence shown here is derived from an EMBL/GenBank/DDBJ whole genome shotgun (WGS) entry which is preliminary data.</text>
</comment>
<protein>
    <recommendedName>
        <fullName evidence="2">YdbS-like PH domain-containing protein</fullName>
    </recommendedName>
</protein>
<feature type="domain" description="YdbS-like PH" evidence="2">
    <location>
        <begin position="66"/>
        <end position="141"/>
    </location>
</feature>
<evidence type="ECO:0000313" key="4">
    <source>
        <dbReference type="Proteomes" id="UP000784700"/>
    </source>
</evidence>
<evidence type="ECO:0000313" key="3">
    <source>
        <dbReference type="EMBL" id="TPR46175.1"/>
    </source>
</evidence>
<dbReference type="AlphaFoldDB" id="A0A9Q8IN17"/>